<organism evidence="2 3">
    <name type="scientific">Microbacterium deminutum</name>
    <dbReference type="NCBI Taxonomy" id="344164"/>
    <lineage>
        <taxon>Bacteria</taxon>
        <taxon>Bacillati</taxon>
        <taxon>Actinomycetota</taxon>
        <taxon>Actinomycetes</taxon>
        <taxon>Micrococcales</taxon>
        <taxon>Microbacteriaceae</taxon>
        <taxon>Microbacterium</taxon>
    </lineage>
</organism>
<keyword evidence="3" id="KW-1185">Reference proteome</keyword>
<feature type="region of interest" description="Disordered" evidence="1">
    <location>
        <begin position="34"/>
        <end position="80"/>
    </location>
</feature>
<name>A0ABN2QVB4_9MICO</name>
<accession>A0ABN2QVB4</accession>
<comment type="caution">
    <text evidence="2">The sequence shown here is derived from an EMBL/GenBank/DDBJ whole genome shotgun (WGS) entry which is preliminary data.</text>
</comment>
<evidence type="ECO:0000313" key="2">
    <source>
        <dbReference type="EMBL" id="GAA1958710.1"/>
    </source>
</evidence>
<reference evidence="2 3" key="1">
    <citation type="journal article" date="2019" name="Int. J. Syst. Evol. Microbiol.">
        <title>The Global Catalogue of Microorganisms (GCM) 10K type strain sequencing project: providing services to taxonomists for standard genome sequencing and annotation.</title>
        <authorList>
            <consortium name="The Broad Institute Genomics Platform"/>
            <consortium name="The Broad Institute Genome Sequencing Center for Infectious Disease"/>
            <person name="Wu L."/>
            <person name="Ma J."/>
        </authorList>
    </citation>
    <scope>NUCLEOTIDE SEQUENCE [LARGE SCALE GENOMIC DNA]</scope>
    <source>
        <strain evidence="2 3">JCM 14901</strain>
    </source>
</reference>
<gene>
    <name evidence="2" type="ORF">GCM10009776_21360</name>
</gene>
<proteinExistence type="predicted"/>
<dbReference type="EMBL" id="BAAAOG010000003">
    <property type="protein sequence ID" value="GAA1958710.1"/>
    <property type="molecule type" value="Genomic_DNA"/>
</dbReference>
<evidence type="ECO:0000313" key="3">
    <source>
        <dbReference type="Proteomes" id="UP001499933"/>
    </source>
</evidence>
<evidence type="ECO:0000256" key="1">
    <source>
        <dbReference type="SAM" id="MobiDB-lite"/>
    </source>
</evidence>
<protein>
    <submittedName>
        <fullName evidence="2">Uncharacterized protein</fullName>
    </submittedName>
</protein>
<sequence length="80" mass="8063">MAFGIVEGGWNNDHAALLAAGRFAPALAVQPATPAERRTVPSANTQWAGGGGYSPSSGLRMKNAPTMSGSDTMAAMTNAA</sequence>
<dbReference type="Proteomes" id="UP001499933">
    <property type="component" value="Unassembled WGS sequence"/>
</dbReference>